<dbReference type="Proteomes" id="UP001626550">
    <property type="component" value="Unassembled WGS sequence"/>
</dbReference>
<protein>
    <submittedName>
        <fullName evidence="2">Uncharacterized protein</fullName>
    </submittedName>
</protein>
<dbReference type="EMBL" id="JBJKFK010004199">
    <property type="protein sequence ID" value="KAL3309187.1"/>
    <property type="molecule type" value="Genomic_DNA"/>
</dbReference>
<keyword evidence="3" id="KW-1185">Reference proteome</keyword>
<gene>
    <name evidence="2" type="ORF">Ciccas_012267</name>
</gene>
<evidence type="ECO:0000313" key="2">
    <source>
        <dbReference type="EMBL" id="KAL3309187.1"/>
    </source>
</evidence>
<name>A0ABD2PQN1_9PLAT</name>
<feature type="region of interest" description="Disordered" evidence="1">
    <location>
        <begin position="47"/>
        <end position="77"/>
    </location>
</feature>
<reference evidence="2 3" key="1">
    <citation type="submission" date="2024-11" db="EMBL/GenBank/DDBJ databases">
        <title>Adaptive evolution of stress response genes in parasites aligns with host niche diversity.</title>
        <authorList>
            <person name="Hahn C."/>
            <person name="Resl P."/>
        </authorList>
    </citation>
    <scope>NUCLEOTIDE SEQUENCE [LARGE SCALE GENOMIC DNA]</scope>
    <source>
        <strain evidence="2">EGGRZ-B1_66</strain>
        <tissue evidence="2">Body</tissue>
    </source>
</reference>
<comment type="caution">
    <text evidence="2">The sequence shown here is derived from an EMBL/GenBank/DDBJ whole genome shotgun (WGS) entry which is preliminary data.</text>
</comment>
<feature type="compositionally biased region" description="Low complexity" evidence="1">
    <location>
        <begin position="63"/>
        <end position="77"/>
    </location>
</feature>
<accession>A0ABD2PQN1</accession>
<feature type="compositionally biased region" description="Acidic residues" evidence="1">
    <location>
        <begin position="50"/>
        <end position="61"/>
    </location>
</feature>
<sequence>MDQTALSVRLRKLNLYYGFVRDRSFAGFSFDKESFRDCTREQLDQMQAYDSDDDQEEEEATVETSTDDSYYSDSEDF</sequence>
<proteinExistence type="predicted"/>
<evidence type="ECO:0000313" key="3">
    <source>
        <dbReference type="Proteomes" id="UP001626550"/>
    </source>
</evidence>
<organism evidence="2 3">
    <name type="scientific">Cichlidogyrus casuarinus</name>
    <dbReference type="NCBI Taxonomy" id="1844966"/>
    <lineage>
        <taxon>Eukaryota</taxon>
        <taxon>Metazoa</taxon>
        <taxon>Spiralia</taxon>
        <taxon>Lophotrochozoa</taxon>
        <taxon>Platyhelminthes</taxon>
        <taxon>Monogenea</taxon>
        <taxon>Monopisthocotylea</taxon>
        <taxon>Dactylogyridea</taxon>
        <taxon>Ancyrocephalidae</taxon>
        <taxon>Cichlidogyrus</taxon>
    </lineage>
</organism>
<dbReference type="AlphaFoldDB" id="A0ABD2PQN1"/>
<evidence type="ECO:0000256" key="1">
    <source>
        <dbReference type="SAM" id="MobiDB-lite"/>
    </source>
</evidence>